<feature type="region of interest" description="Disordered" evidence="1">
    <location>
        <begin position="25"/>
        <end position="57"/>
    </location>
</feature>
<evidence type="ECO:0000313" key="4">
    <source>
        <dbReference type="Proteomes" id="UP001160148"/>
    </source>
</evidence>
<reference evidence="3 4" key="1">
    <citation type="submission" date="2023-01" db="EMBL/GenBank/DDBJ databases">
        <authorList>
            <person name="Whitehead M."/>
        </authorList>
    </citation>
    <scope>NUCLEOTIDE SEQUENCE [LARGE SCALE GENOMIC DNA]</scope>
</reference>
<organism evidence="3 4">
    <name type="scientific">Macrosiphum euphorbiae</name>
    <name type="common">potato aphid</name>
    <dbReference type="NCBI Taxonomy" id="13131"/>
    <lineage>
        <taxon>Eukaryota</taxon>
        <taxon>Metazoa</taxon>
        <taxon>Ecdysozoa</taxon>
        <taxon>Arthropoda</taxon>
        <taxon>Hexapoda</taxon>
        <taxon>Insecta</taxon>
        <taxon>Pterygota</taxon>
        <taxon>Neoptera</taxon>
        <taxon>Paraneoptera</taxon>
        <taxon>Hemiptera</taxon>
        <taxon>Sternorrhyncha</taxon>
        <taxon>Aphidomorpha</taxon>
        <taxon>Aphidoidea</taxon>
        <taxon>Aphididae</taxon>
        <taxon>Macrosiphini</taxon>
        <taxon>Macrosiphum</taxon>
    </lineage>
</organism>
<evidence type="ECO:0000313" key="3">
    <source>
        <dbReference type="EMBL" id="CAI6362787.1"/>
    </source>
</evidence>
<gene>
    <name evidence="3" type="ORF">MEUPH1_LOCUS17823</name>
</gene>
<keyword evidence="4" id="KW-1185">Reference proteome</keyword>
<feature type="compositionally biased region" description="Gly residues" evidence="1">
    <location>
        <begin position="37"/>
        <end position="48"/>
    </location>
</feature>
<accession>A0AAV0X563</accession>
<protein>
    <submittedName>
        <fullName evidence="3">Uncharacterized protein</fullName>
    </submittedName>
</protein>
<evidence type="ECO:0000256" key="1">
    <source>
        <dbReference type="SAM" id="MobiDB-lite"/>
    </source>
</evidence>
<sequence>MGPTTTWLLLAVAMMLLSGTLSGTISAGRRTRRETDGIGGGTGGGGGGGDDDDDDSSYGEFEEKILRAWIEKLIERYSTNIQSPTKSTNIQRIAKKSRTSTSQINMLDDDHIATLSIYPFLVNPFYQPSIYSSYIPLPYDATTHLLPVGQVPYQKDEYHHRFLGPLHTQFPVGYTNVPGIMSPTLINNEPDIKKTMTVPNSIPPGNQELIQKHDKELHTSEQILNQNKDDFDHTSPIGLNLEDPIKMYQKEDDKIEQPNSKMDRKLHDHLTADDLPNTLTAEQNQTTGSHEVRDLQPSTFFADFDTTMPLDAVNFPKTYLVSTLPPLTISNEPRKSEIYSNSVSQLPLSSDEFSTVKQLLLHRSTTPVTPYSSTTTSEKNQEGNSEKRSQPDEPPLNSNHYSNDKYSTTGVSKTSIINNNKISTEMAETTRNPEVLNALSTLSTTTTTTIFSTPLCENNDTKISTSSSVARAETDIKPKSYNIKVQKTYDKSDKKLTSVSNGQDNINNVISSSTRPFVISVTTSETSTLPYTKTSSSMIFTSSPPQPKYYSSTKLPDVKCTTDKNNKIQSTSLRYTSLLPTTRQPLNIKNITTTILVETKTEKSPQITYNSNKYMKNIKQNTNTPRHDDESTISSSRPSIFIPSHNVLNTDTPVKTVQNNLPSDITMYSNNYQSQNIPTSTEKSNTYKYGNINTYFPTTTKGTKRSTLKPTVSPINQYNSVQRKIPLDIVSGDSKFRKATYKEDRYMTETPNTPQSIEDSELWYNHMYPQNALKKKVNEEQIHVLLKKIIKLLKPEIEKQTLTKESVARLVPSRLGDPEKFVYIIYPWIIDEAKNIEREEQAKINGNPLITSDKL</sequence>
<feature type="compositionally biased region" description="Polar residues" evidence="1">
    <location>
        <begin position="396"/>
        <end position="411"/>
    </location>
</feature>
<name>A0AAV0X563_9HEMI</name>
<evidence type="ECO:0000256" key="2">
    <source>
        <dbReference type="SAM" id="SignalP"/>
    </source>
</evidence>
<dbReference type="EMBL" id="CARXXK010000003">
    <property type="protein sequence ID" value="CAI6362787.1"/>
    <property type="molecule type" value="Genomic_DNA"/>
</dbReference>
<dbReference type="Proteomes" id="UP001160148">
    <property type="component" value="Unassembled WGS sequence"/>
</dbReference>
<feature type="compositionally biased region" description="Polar residues" evidence="1">
    <location>
        <begin position="277"/>
        <end position="289"/>
    </location>
</feature>
<keyword evidence="2" id="KW-0732">Signal</keyword>
<feature type="compositionally biased region" description="Basic and acidic residues" evidence="1">
    <location>
        <begin position="379"/>
        <end position="391"/>
    </location>
</feature>
<feature type="chain" id="PRO_5043762817" evidence="2">
    <location>
        <begin position="23"/>
        <end position="855"/>
    </location>
</feature>
<feature type="region of interest" description="Disordered" evidence="1">
    <location>
        <begin position="271"/>
        <end position="294"/>
    </location>
</feature>
<feature type="region of interest" description="Disordered" evidence="1">
    <location>
        <begin position="364"/>
        <end position="411"/>
    </location>
</feature>
<feature type="signal peptide" evidence="2">
    <location>
        <begin position="1"/>
        <end position="22"/>
    </location>
</feature>
<dbReference type="AlphaFoldDB" id="A0AAV0X563"/>
<feature type="compositionally biased region" description="Low complexity" evidence="1">
    <location>
        <begin position="364"/>
        <end position="377"/>
    </location>
</feature>
<proteinExistence type="predicted"/>
<comment type="caution">
    <text evidence="3">The sequence shown here is derived from an EMBL/GenBank/DDBJ whole genome shotgun (WGS) entry which is preliminary data.</text>
</comment>